<dbReference type="InterPro" id="IPR012337">
    <property type="entry name" value="RNaseH-like_sf"/>
</dbReference>
<reference evidence="12" key="1">
    <citation type="submission" date="2018-05" db="EMBL/GenBank/DDBJ databases">
        <authorList>
            <person name="Lanie J.A."/>
            <person name="Ng W.-L."/>
            <person name="Kazmierczak K.M."/>
            <person name="Andrzejewski T.M."/>
            <person name="Davidsen T.M."/>
            <person name="Wayne K.J."/>
            <person name="Tettelin H."/>
            <person name="Glass J.I."/>
            <person name="Rusch D."/>
            <person name="Podicherti R."/>
            <person name="Tsui H.-C.T."/>
            <person name="Winkler M.E."/>
        </authorList>
    </citation>
    <scope>NUCLEOTIDE SEQUENCE</scope>
</reference>
<gene>
    <name evidence="12" type="ORF">METZ01_LOCUS50943</name>
</gene>
<dbReference type="GO" id="GO:0003677">
    <property type="term" value="F:DNA binding"/>
    <property type="evidence" value="ECO:0007669"/>
    <property type="project" value="UniProtKB-KW"/>
</dbReference>
<dbReference type="GO" id="GO:0006310">
    <property type="term" value="P:DNA recombination"/>
    <property type="evidence" value="ECO:0007669"/>
    <property type="project" value="UniProtKB-KW"/>
</dbReference>
<evidence type="ECO:0000256" key="7">
    <source>
        <dbReference type="ARBA" id="ARBA00022801"/>
    </source>
</evidence>
<evidence type="ECO:0000256" key="3">
    <source>
        <dbReference type="ARBA" id="ARBA00022722"/>
    </source>
</evidence>
<dbReference type="SUPFAM" id="SSF53098">
    <property type="entry name" value="Ribonuclease H-like"/>
    <property type="match status" value="1"/>
</dbReference>
<evidence type="ECO:0000256" key="2">
    <source>
        <dbReference type="ARBA" id="ARBA00022490"/>
    </source>
</evidence>
<keyword evidence="4" id="KW-0479">Metal-binding</keyword>
<dbReference type="AlphaFoldDB" id="A0A381S3S7"/>
<keyword evidence="11" id="KW-0234">DNA repair</keyword>
<dbReference type="EMBL" id="UINC01002571">
    <property type="protein sequence ID" value="SUZ98089.1"/>
    <property type="molecule type" value="Genomic_DNA"/>
</dbReference>
<dbReference type="InterPro" id="IPR002176">
    <property type="entry name" value="X-over_junc_endoDNase_RuvC"/>
</dbReference>
<organism evidence="12">
    <name type="scientific">marine metagenome</name>
    <dbReference type="NCBI Taxonomy" id="408172"/>
    <lineage>
        <taxon>unclassified sequences</taxon>
        <taxon>metagenomes</taxon>
        <taxon>ecological metagenomes</taxon>
    </lineage>
</organism>
<evidence type="ECO:0000256" key="9">
    <source>
        <dbReference type="ARBA" id="ARBA00023125"/>
    </source>
</evidence>
<evidence type="ECO:0000256" key="8">
    <source>
        <dbReference type="ARBA" id="ARBA00022842"/>
    </source>
</evidence>
<evidence type="ECO:0000313" key="12">
    <source>
        <dbReference type="EMBL" id="SUZ98089.1"/>
    </source>
</evidence>
<dbReference type="InterPro" id="IPR036397">
    <property type="entry name" value="RNaseH_sf"/>
</dbReference>
<keyword evidence="10" id="KW-0233">DNA recombination</keyword>
<keyword evidence="5" id="KW-0255">Endonuclease</keyword>
<dbReference type="Gene3D" id="3.30.420.10">
    <property type="entry name" value="Ribonuclease H-like superfamily/Ribonuclease H"/>
    <property type="match status" value="1"/>
</dbReference>
<dbReference type="HAMAP" id="MF_00034">
    <property type="entry name" value="RuvC"/>
    <property type="match status" value="1"/>
</dbReference>
<dbReference type="CDD" id="cd16962">
    <property type="entry name" value="RuvC"/>
    <property type="match status" value="1"/>
</dbReference>
<accession>A0A381S3S7</accession>
<dbReference type="PRINTS" id="PR00696">
    <property type="entry name" value="RSOLVASERUVC"/>
</dbReference>
<keyword evidence="6" id="KW-0227">DNA damage</keyword>
<keyword evidence="3" id="KW-0540">Nuclease</keyword>
<keyword evidence="2" id="KW-0963">Cytoplasm</keyword>
<keyword evidence="7" id="KW-0378">Hydrolase</keyword>
<dbReference type="NCBIfam" id="NF000711">
    <property type="entry name" value="PRK00039.2-1"/>
    <property type="match status" value="1"/>
</dbReference>
<evidence type="ECO:0000256" key="4">
    <source>
        <dbReference type="ARBA" id="ARBA00022723"/>
    </source>
</evidence>
<dbReference type="GO" id="GO:0006281">
    <property type="term" value="P:DNA repair"/>
    <property type="evidence" value="ECO:0007669"/>
    <property type="project" value="UniProtKB-KW"/>
</dbReference>
<dbReference type="PANTHER" id="PTHR30194:SF3">
    <property type="entry name" value="CROSSOVER JUNCTION ENDODEOXYRIBONUCLEASE RUVC"/>
    <property type="match status" value="1"/>
</dbReference>
<evidence type="ECO:0000256" key="1">
    <source>
        <dbReference type="ARBA" id="ARBA00009518"/>
    </source>
</evidence>
<protein>
    <submittedName>
        <fullName evidence="12">Uncharacterized protein</fullName>
    </submittedName>
</protein>
<dbReference type="GO" id="GO:0004520">
    <property type="term" value="F:DNA endonuclease activity"/>
    <property type="evidence" value="ECO:0007669"/>
    <property type="project" value="InterPro"/>
</dbReference>
<keyword evidence="9" id="KW-0238">DNA-binding</keyword>
<evidence type="ECO:0000256" key="6">
    <source>
        <dbReference type="ARBA" id="ARBA00022763"/>
    </source>
</evidence>
<comment type="similarity">
    <text evidence="1">Belongs to the RuvC family.</text>
</comment>
<keyword evidence="8" id="KW-0460">Magnesium</keyword>
<dbReference type="FunFam" id="3.30.420.10:FF:000002">
    <property type="entry name" value="Crossover junction endodeoxyribonuclease RuvC"/>
    <property type="match status" value="1"/>
</dbReference>
<evidence type="ECO:0000256" key="5">
    <source>
        <dbReference type="ARBA" id="ARBA00022759"/>
    </source>
</evidence>
<dbReference type="NCBIfam" id="TIGR00228">
    <property type="entry name" value="ruvC"/>
    <property type="match status" value="1"/>
</dbReference>
<sequence>MRVIGIDPGIGITGFSIIDHSRLETSLIAYGAIRPPKKQGLEKRLFYLFNEMNKLNDKFEPDVLAIEDSFYSKNVKSAMILGQARGTILLSAARASIKVAEFAPRKVKLSVCGKGSASKEQVQFMVSQILKLKDPPKPMDISDAMAVGLCLINQNRFL</sequence>
<dbReference type="Pfam" id="PF02075">
    <property type="entry name" value="RuvC"/>
    <property type="match status" value="1"/>
</dbReference>
<evidence type="ECO:0000256" key="11">
    <source>
        <dbReference type="ARBA" id="ARBA00023204"/>
    </source>
</evidence>
<evidence type="ECO:0000256" key="10">
    <source>
        <dbReference type="ARBA" id="ARBA00023172"/>
    </source>
</evidence>
<name>A0A381S3S7_9ZZZZ</name>
<proteinExistence type="inferred from homology"/>
<dbReference type="GO" id="GO:0046872">
    <property type="term" value="F:metal ion binding"/>
    <property type="evidence" value="ECO:0007669"/>
    <property type="project" value="UniProtKB-KW"/>
</dbReference>
<dbReference type="PANTHER" id="PTHR30194">
    <property type="entry name" value="CROSSOVER JUNCTION ENDODEOXYRIBONUCLEASE RUVC"/>
    <property type="match status" value="1"/>
</dbReference>
<dbReference type="GO" id="GO:0016787">
    <property type="term" value="F:hydrolase activity"/>
    <property type="evidence" value="ECO:0007669"/>
    <property type="project" value="UniProtKB-KW"/>
</dbReference>